<dbReference type="Proteomes" id="UP000622448">
    <property type="component" value="Unassembled WGS sequence"/>
</dbReference>
<dbReference type="Gene3D" id="3.40.50.300">
    <property type="entry name" value="P-loop containing nucleotide triphosphate hydrolases"/>
    <property type="match status" value="2"/>
</dbReference>
<dbReference type="InterPro" id="IPR036640">
    <property type="entry name" value="ABC1_TM_sf"/>
</dbReference>
<protein>
    <submittedName>
        <fullName evidence="11">Thiol reductant ABC exporter subunit CydC</fullName>
    </submittedName>
</protein>
<organism evidence="11 12">
    <name type="scientific">Eggerthella hominis</name>
    <dbReference type="NCBI Taxonomy" id="2763043"/>
    <lineage>
        <taxon>Bacteria</taxon>
        <taxon>Bacillati</taxon>
        <taxon>Actinomycetota</taxon>
        <taxon>Coriobacteriia</taxon>
        <taxon>Eggerthellales</taxon>
        <taxon>Eggerthellaceae</taxon>
        <taxon>Eggerthella</taxon>
    </lineage>
</organism>
<evidence type="ECO:0000313" key="11">
    <source>
        <dbReference type="EMBL" id="MBC5583152.1"/>
    </source>
</evidence>
<dbReference type="SMART" id="SM00382">
    <property type="entry name" value="AAA"/>
    <property type="match status" value="2"/>
</dbReference>
<dbReference type="PANTHER" id="PTHR24221">
    <property type="entry name" value="ATP-BINDING CASSETTE SUB-FAMILY B"/>
    <property type="match status" value="1"/>
</dbReference>
<feature type="transmembrane region" description="Helical" evidence="8">
    <location>
        <begin position="889"/>
        <end position="908"/>
    </location>
</feature>
<evidence type="ECO:0000256" key="5">
    <source>
        <dbReference type="ARBA" id="ARBA00022989"/>
    </source>
</evidence>
<evidence type="ECO:0000256" key="2">
    <source>
        <dbReference type="ARBA" id="ARBA00022692"/>
    </source>
</evidence>
<comment type="subcellular location">
    <subcellularLocation>
        <location evidence="1">Cell membrane</location>
        <topology evidence="1">Multi-pass membrane protein</topology>
    </subcellularLocation>
</comment>
<feature type="domain" description="ABC transmembrane type-1" evidence="10">
    <location>
        <begin position="631"/>
        <end position="914"/>
    </location>
</feature>
<feature type="transmembrane region" description="Helical" evidence="8">
    <location>
        <begin position="661"/>
        <end position="680"/>
    </location>
</feature>
<dbReference type="EMBL" id="JACOOA010000001">
    <property type="protein sequence ID" value="MBC5583152.1"/>
    <property type="molecule type" value="Genomic_DNA"/>
</dbReference>
<feature type="transmembrane region" description="Helical" evidence="8">
    <location>
        <begin position="626"/>
        <end position="655"/>
    </location>
</feature>
<keyword evidence="4" id="KW-0067">ATP-binding</keyword>
<feature type="domain" description="ABC transporter" evidence="9">
    <location>
        <begin position="332"/>
        <end position="565"/>
    </location>
</feature>
<evidence type="ECO:0000259" key="10">
    <source>
        <dbReference type="PROSITE" id="PS50929"/>
    </source>
</evidence>
<dbReference type="InterPro" id="IPR017871">
    <property type="entry name" value="ABC_transporter-like_CS"/>
</dbReference>
<evidence type="ECO:0000259" key="9">
    <source>
        <dbReference type="PROSITE" id="PS50893"/>
    </source>
</evidence>
<feature type="domain" description="ABC transporter" evidence="9">
    <location>
        <begin position="947"/>
        <end position="1159"/>
    </location>
</feature>
<evidence type="ECO:0000256" key="8">
    <source>
        <dbReference type="SAM" id="Phobius"/>
    </source>
</evidence>
<dbReference type="PROSITE" id="PS50929">
    <property type="entry name" value="ABC_TM1F"/>
    <property type="match status" value="2"/>
</dbReference>
<evidence type="ECO:0000256" key="4">
    <source>
        <dbReference type="ARBA" id="ARBA00022840"/>
    </source>
</evidence>
<dbReference type="InterPro" id="IPR027417">
    <property type="entry name" value="P-loop_NTPase"/>
</dbReference>
<dbReference type="PANTHER" id="PTHR24221:SF654">
    <property type="entry name" value="ATP-BINDING CASSETTE SUB-FAMILY B MEMBER 6"/>
    <property type="match status" value="1"/>
</dbReference>
<dbReference type="RefSeq" id="WP_186937893.1">
    <property type="nucleotide sequence ID" value="NZ_JACOOA010000001.1"/>
</dbReference>
<feature type="domain" description="ABC transmembrane type-1" evidence="10">
    <location>
        <begin position="18"/>
        <end position="301"/>
    </location>
</feature>
<keyword evidence="6 8" id="KW-0472">Membrane</keyword>
<proteinExistence type="predicted"/>
<keyword evidence="2 8" id="KW-0812">Transmembrane</keyword>
<evidence type="ECO:0000256" key="1">
    <source>
        <dbReference type="ARBA" id="ARBA00004651"/>
    </source>
</evidence>
<dbReference type="CDD" id="cd18781">
    <property type="entry name" value="ABC_6TM_AarD_CydDC_like"/>
    <property type="match status" value="1"/>
</dbReference>
<keyword evidence="5 8" id="KW-1133">Transmembrane helix</keyword>
<sequence length="1159" mass="122649">MFSKRLAEMVPAARKYVVASVALQWVALVANVALMLLIGLFVQTLIEGGDVAASQASLVQAAVAAIVVRVGCLTLAQRMGQAAAAAAKRTVRKQVYDKLVRLGPSYSERVATSEAVQVSVEGTEQLESYFGSYMPQLFYSVVAPVTLFACLAPLCLPAAVALLACVPLIPASIVAVQKIAKRAMGTYWGAYTDLGATFLENLQGLTTLKIYRADAERHEAMNRDAETFRQATMRLLRMQLNSVTVMDVFAYGGAAVGIIMALWQFSLGQVPFFAAFAVVFLASEFFIPLRTLGSFFHTAMNGMAAADKMFAILDTPEPERGSRVIEPDRASFACRGVGYSYDGERTVLEAVDFNAPAGSFTGIVGESGSGKSTLAGILSGRNAGFTGSVEVGGVPLAQASRAALASTVTVVPFSSYLFKGTVRSNLLLADPQASDDELWDALSRCRVDGFVRSAGGLDAAIAEEGGNLSGGQRQRLALARALLHDTPVYVFDEATSNVDAESEHAIIEVVHELARTKTVIMISHRLAAVADADRIYVLEDGRVAEAGPHDELLAQDGAYARLWNQQAALERFSSAARMGEPEDELADAFDDAPDRRPEAAPARGAAPASRSHLLVMLQLVKLVRPLLPWMLLAVALGVLGFAAAIFLTVFGTYALVDLAGFPQAVSYGAAVVLVAVCGVARGPLRYGEQLCNHYLAFKLLALVRDRVYAALRRLAPAKLEGRDKGDLVSLVTSDIELLEVFYAHTLSPAIIALVVSLGMGAFIAAVSPVLGALALASYVLVGVVVPVVASKASGSGGRALREGIGDMNAFVLDSLRGLRETLQFGRAADRSRELDERMGALARVEERLKGRGALAMSLTNGLVLALDVAMVLASGALCVSGAIGPDAALVATAALMSSFGPVIAVANLGSTLQQTLASGARVLELIEERPQTEEVDDGVDLEAFSGAAVRRVDFSYGDRPVLDGVSLRIEPGSVVHLAGRSGSGKSTLCKLLMRFWDATRGVVEVSGTDVRRVNTASLRDTEGYMTQETHLFAGTIGENILIAKPDASPEELAEACRKAALSTLVERLPQGLDTPVGELGETLSGGERQRIGLARVFLHDAPFVLLDEPTSNLDSLNEAAVLSALAEGREGKTIVLVSHRASTAAIADTTYTVDRGRLS</sequence>
<dbReference type="NCBIfam" id="TIGR02868">
    <property type="entry name" value="CydC"/>
    <property type="match status" value="1"/>
</dbReference>
<feature type="transmembrane region" description="Helical" evidence="8">
    <location>
        <begin position="740"/>
        <end position="763"/>
    </location>
</feature>
<gene>
    <name evidence="11" type="primary">cydC</name>
    <name evidence="11" type="ORF">H8S61_02910</name>
</gene>
<keyword evidence="12" id="KW-1185">Reference proteome</keyword>
<name>A0ABR7BNH6_9ACTN</name>
<dbReference type="Gene3D" id="1.20.1560.10">
    <property type="entry name" value="ABC transporter type 1, transmembrane domain"/>
    <property type="match status" value="2"/>
</dbReference>
<feature type="region of interest" description="Disordered" evidence="7">
    <location>
        <begin position="583"/>
        <end position="604"/>
    </location>
</feature>
<evidence type="ECO:0000256" key="3">
    <source>
        <dbReference type="ARBA" id="ARBA00022741"/>
    </source>
</evidence>
<dbReference type="Pfam" id="PF00664">
    <property type="entry name" value="ABC_membrane"/>
    <property type="match status" value="2"/>
</dbReference>
<dbReference type="InterPro" id="IPR014223">
    <property type="entry name" value="ABC_CydC/D"/>
</dbReference>
<feature type="transmembrane region" description="Helical" evidence="8">
    <location>
        <begin position="769"/>
        <end position="789"/>
    </location>
</feature>
<dbReference type="SUPFAM" id="SSF90123">
    <property type="entry name" value="ABC transporter transmembrane region"/>
    <property type="match status" value="2"/>
</dbReference>
<dbReference type="InterPro" id="IPR039421">
    <property type="entry name" value="Type_1_exporter"/>
</dbReference>
<feature type="transmembrane region" description="Helical" evidence="8">
    <location>
        <begin position="861"/>
        <end position="883"/>
    </location>
</feature>
<feature type="transmembrane region" description="Helical" evidence="8">
    <location>
        <begin position="137"/>
        <end position="154"/>
    </location>
</feature>
<accession>A0ABR7BNH6</accession>
<dbReference type="Pfam" id="PF00005">
    <property type="entry name" value="ABC_tran"/>
    <property type="match status" value="2"/>
</dbReference>
<evidence type="ECO:0000256" key="7">
    <source>
        <dbReference type="SAM" id="MobiDB-lite"/>
    </source>
</evidence>
<feature type="transmembrane region" description="Helical" evidence="8">
    <location>
        <begin position="269"/>
        <end position="287"/>
    </location>
</feature>
<dbReference type="PROSITE" id="PS50893">
    <property type="entry name" value="ABC_TRANSPORTER_2"/>
    <property type="match status" value="2"/>
</dbReference>
<evidence type="ECO:0000256" key="6">
    <source>
        <dbReference type="ARBA" id="ARBA00023136"/>
    </source>
</evidence>
<feature type="transmembrane region" description="Helical" evidence="8">
    <location>
        <begin position="21"/>
        <end position="46"/>
    </location>
</feature>
<dbReference type="InterPro" id="IPR003593">
    <property type="entry name" value="AAA+_ATPase"/>
</dbReference>
<comment type="caution">
    <text evidence="11">The sequence shown here is derived from an EMBL/GenBank/DDBJ whole genome shotgun (WGS) entry which is preliminary data.</text>
</comment>
<feature type="transmembrane region" description="Helical" evidence="8">
    <location>
        <begin position="243"/>
        <end position="263"/>
    </location>
</feature>
<keyword evidence="3" id="KW-0547">Nucleotide-binding</keyword>
<evidence type="ECO:0000313" key="12">
    <source>
        <dbReference type="Proteomes" id="UP000622448"/>
    </source>
</evidence>
<dbReference type="InterPro" id="IPR011527">
    <property type="entry name" value="ABC1_TM_dom"/>
</dbReference>
<reference evidence="11 12" key="1">
    <citation type="submission" date="2020-08" db="EMBL/GenBank/DDBJ databases">
        <title>Genome public.</title>
        <authorList>
            <person name="Liu C."/>
            <person name="Sun Q."/>
        </authorList>
    </citation>
    <scope>NUCLEOTIDE SEQUENCE [LARGE SCALE GENOMIC DNA]</scope>
    <source>
        <strain evidence="11 12">NSJ-70</strain>
    </source>
</reference>
<dbReference type="PROSITE" id="PS00211">
    <property type="entry name" value="ABC_TRANSPORTER_1"/>
    <property type="match status" value="2"/>
</dbReference>
<dbReference type="SUPFAM" id="SSF52540">
    <property type="entry name" value="P-loop containing nucleoside triphosphate hydrolases"/>
    <property type="match status" value="2"/>
</dbReference>
<dbReference type="InterPro" id="IPR003439">
    <property type="entry name" value="ABC_transporter-like_ATP-bd"/>
</dbReference>